<feature type="compositionally biased region" description="Basic and acidic residues" evidence="1">
    <location>
        <begin position="926"/>
        <end position="949"/>
    </location>
</feature>
<feature type="non-terminal residue" evidence="3">
    <location>
        <position position="1393"/>
    </location>
</feature>
<dbReference type="Pfam" id="PF12872">
    <property type="entry name" value="OST-HTH"/>
    <property type="match status" value="1"/>
</dbReference>
<dbReference type="PROSITE" id="PS51644">
    <property type="entry name" value="HTH_OST"/>
    <property type="match status" value="1"/>
</dbReference>
<feature type="region of interest" description="Disordered" evidence="1">
    <location>
        <begin position="138"/>
        <end position="157"/>
    </location>
</feature>
<protein>
    <recommendedName>
        <fullName evidence="2">HTH OST-type domain-containing protein</fullName>
    </recommendedName>
</protein>
<keyword evidence="4" id="KW-1185">Reference proteome</keyword>
<dbReference type="CDD" id="cd08824">
    <property type="entry name" value="LOTUS"/>
    <property type="match status" value="1"/>
</dbReference>
<gene>
    <name evidence="3" type="ORF">SNEC2469_LOCUS8356</name>
</gene>
<evidence type="ECO:0000259" key="2">
    <source>
        <dbReference type="PROSITE" id="PS51644"/>
    </source>
</evidence>
<proteinExistence type="predicted"/>
<name>A0A812P5N2_9DINO</name>
<dbReference type="OrthoDB" id="440426at2759"/>
<sequence>MDVFSLLRRGLSGDVCESLSFAPLREVAPLVHSFTGSLPEVLLQSCRAEKLEAGVEEIHLLSTHFWTLVGVWSVDLVRLAQLLAARFLNECLQLQRASSEMRFALEEATEQPGRTETTAPQLQSLELPRLRARCKELERELEERRERSPRSGADGTLDEAEALRAALGGASPGAAQCSRCQALEAKLREQEERLLERQLEPASGRVKEAAPADPALARLLVGEAPPVVRRRAAVVLQSAWRRRAAVLRFERHLVGLVFPARNDGRKLSGTVGSVRLAQALAARVFRALRRRGLDFEAAFRCADTGYEDGDEHPSGRIRVGQFLLFLCRQPGLALAPAESAALLRLLKRRDRGNRKASEEKAPPSAEASDSSGLGRGALERASLLRPEASTDLQEAWRWEMPYDFARQLQAAASRDVGPAPACEALEAVAELLRGRRCRFLWGSDAASWDRLVRDALLLQLLEERERLQAAIEDRAATGKSGTAAGAAAAFLSGELECQLADCESDMKAALQGPSPPVSATAFTARLLREQLPLAPVTLHAASRAALEGAGGGIRQGQVLDNLRQQQELKGNLVGGFVRFQQPLSASPSLIHITATRPAWTLRLKELSERGMLVQISPLSPAGWKEDLQLAYCAGSAEGVQHIGPSKGIRTVQVHFIPRLTRTPELVALQTYIRQRQGAPSGPAPARPEPEAVLCQLGGFAIAASLPGDGDGLSLRAVRTGKVVEETSAQATLGRGKVALALAAPTAVGELEIKAQWEPTAETETKEAKAHEGEKPEVGDFLSMSRVKVARASLRGFAVLLHRDAQMLQLWYEAVCSDATTSARALQALATLPEAEKDEEAQRSKGLQALSLELPEPEMPWSPETPARSRGDGFTGFTTSQSGLSLPDSEGMSSQQMAGEDIHGQRRSPRPLMVVEQPMAARRRRTPRGDDRPFGLDGERPKRRSLESHPPDLLFAGKGRTWVPSAERLPVKSVEGAKKKGKAPQAAAATGWEAYGGEGTGNGSFSLKSAHDFSMAISTQHKTIMTTVPGYLRSQVKSADAAPLEAQLEGKARSAPSKRSTRSLQGIKPDADEVLQCIESLYVDKLKPFGRILRKRVAERHVQIHLKEQHPFMPGAATELPDVDIKHLKALCDDSDQLDIAPEEGGDWSATFRGRAQVFVDIYSPEDDYSPETWQAAREYFASLPESEALLPGGRYSCAQALVQRELPFLGGFTLGEVCHLVQLAISKHKILGYCNGAVVPYSRSQSRVKEECAESQQPCIGAPNKEDPSSLSSLALASLEKAREHLREILRDASSAPSNSGPSMVPLSNVKRLFRSRYQIELSETALGHSKLSELLQDQRFSDICEVQLQGQGYIVVQVQGKPEAADADTEALVPSRYNGGPIGPVRDDPESQ</sequence>
<feature type="region of interest" description="Disordered" evidence="1">
    <location>
        <begin position="353"/>
        <end position="373"/>
    </location>
</feature>
<feature type="region of interest" description="Disordered" evidence="1">
    <location>
        <begin position="1365"/>
        <end position="1393"/>
    </location>
</feature>
<evidence type="ECO:0000313" key="3">
    <source>
        <dbReference type="EMBL" id="CAE7329908.1"/>
    </source>
</evidence>
<reference evidence="3" key="1">
    <citation type="submission" date="2021-02" db="EMBL/GenBank/DDBJ databases">
        <authorList>
            <person name="Dougan E. K."/>
            <person name="Rhodes N."/>
            <person name="Thang M."/>
            <person name="Chan C."/>
        </authorList>
    </citation>
    <scope>NUCLEOTIDE SEQUENCE</scope>
</reference>
<feature type="region of interest" description="Disordered" evidence="1">
    <location>
        <begin position="851"/>
        <end position="952"/>
    </location>
</feature>
<organism evidence="3 4">
    <name type="scientific">Symbiodinium necroappetens</name>
    <dbReference type="NCBI Taxonomy" id="1628268"/>
    <lineage>
        <taxon>Eukaryota</taxon>
        <taxon>Sar</taxon>
        <taxon>Alveolata</taxon>
        <taxon>Dinophyceae</taxon>
        <taxon>Suessiales</taxon>
        <taxon>Symbiodiniaceae</taxon>
        <taxon>Symbiodinium</taxon>
    </lineage>
</organism>
<comment type="caution">
    <text evidence="3">The sequence shown here is derived from an EMBL/GenBank/DDBJ whole genome shotgun (WGS) entry which is preliminary data.</text>
</comment>
<dbReference type="InterPro" id="IPR025677">
    <property type="entry name" value="OST-HTH-assoc_dom"/>
</dbReference>
<feature type="compositionally biased region" description="Basic and acidic residues" evidence="1">
    <location>
        <begin position="138"/>
        <end position="149"/>
    </location>
</feature>
<evidence type="ECO:0000256" key="1">
    <source>
        <dbReference type="SAM" id="MobiDB-lite"/>
    </source>
</evidence>
<feature type="compositionally biased region" description="Low complexity" evidence="1">
    <location>
        <begin position="362"/>
        <end position="371"/>
    </location>
</feature>
<dbReference type="InterPro" id="IPR025605">
    <property type="entry name" value="OST-HTH/LOTUS_dom"/>
</dbReference>
<evidence type="ECO:0000313" key="4">
    <source>
        <dbReference type="Proteomes" id="UP000601435"/>
    </source>
</evidence>
<dbReference type="EMBL" id="CAJNJA010013809">
    <property type="protein sequence ID" value="CAE7329908.1"/>
    <property type="molecule type" value="Genomic_DNA"/>
</dbReference>
<dbReference type="Pfam" id="PF14418">
    <property type="entry name" value="OHA"/>
    <property type="match status" value="1"/>
</dbReference>
<dbReference type="Proteomes" id="UP000601435">
    <property type="component" value="Unassembled WGS sequence"/>
</dbReference>
<feature type="region of interest" description="Disordered" evidence="1">
    <location>
        <begin position="1042"/>
        <end position="1063"/>
    </location>
</feature>
<accession>A0A812P5N2</accession>
<feature type="domain" description="HTH OST-type" evidence="2">
    <location>
        <begin position="1278"/>
        <end position="1361"/>
    </location>
</feature>